<evidence type="ECO:0000256" key="2">
    <source>
        <dbReference type="ARBA" id="ARBA00022527"/>
    </source>
</evidence>
<keyword evidence="2 11" id="KW-0723">Serine/threonine-protein kinase</keyword>
<dbReference type="EC" id="2.7.11.1" evidence="1"/>
<dbReference type="PANTHER" id="PTHR43289:SF6">
    <property type="entry name" value="SERINE_THREONINE-PROTEIN KINASE NEKL-3"/>
    <property type="match status" value="1"/>
</dbReference>
<proteinExistence type="predicted"/>
<dbReference type="InterPro" id="IPR017441">
    <property type="entry name" value="Protein_kinase_ATP_BS"/>
</dbReference>
<feature type="binding site" evidence="7">
    <location>
        <position position="86"/>
    </location>
    <ligand>
        <name>ATP</name>
        <dbReference type="ChEBI" id="CHEBI:30616"/>
    </ligand>
</feature>
<evidence type="ECO:0000259" key="10">
    <source>
        <dbReference type="PROSITE" id="PS50011"/>
    </source>
</evidence>
<keyword evidence="9" id="KW-0812">Transmembrane</keyword>
<dbReference type="PROSITE" id="PS00108">
    <property type="entry name" value="PROTEIN_KINASE_ST"/>
    <property type="match status" value="1"/>
</dbReference>
<keyword evidence="4 7" id="KW-0547">Nucleotide-binding</keyword>
<comment type="caution">
    <text evidence="11">The sequence shown here is derived from an EMBL/GenBank/DDBJ whole genome shotgun (WGS) entry which is preliminary data.</text>
</comment>
<dbReference type="Proteomes" id="UP000309992">
    <property type="component" value="Unassembled WGS sequence"/>
</dbReference>
<sequence>MDHHPVDGRHNLRKRTLFTILVVVRSDFCLSRPLPCPGERQTRHVVSEVGQLLAGRYRLRRRLGSGAMGVVWKAVDERLGRPVAVKQLLRQPGSDAVRAEEARQRAMREARIAAKLRHPHVIAVHDVDEHDGSPLLVMEYFPGRSLADVLTEGPLTPIEVADIGAQAASALAAAHEAGIVHRDVKPGNLLLGDDGTVKITDFGISRATGDVTVTQTGVLAGTPAYLAPEIAQGKPPTAASDVFSLGTTLYAAVEDALPFGEGEENPIAVLHQVAAGVLPPPRQAGPLAPVLTAMLAVDPAARPTGAEAAQALRAVAKGEEPMLAPAAAALVGAGAPDAATDPMASTSAPTMTVRPAPGGSGTRLDLRPLDDLTPEQPATPAPSPRPRRRWWLAAAGALVALVLAGIALANWTGDNDTATGTTTRPAAPTTRALTAGDLQKVVSAFYAALPEHPDRAWTHLAPTLRAQGKDRFDGYWAGVDAVEIISAPRATGQGTVHAGVTLTMADGTTVTEFHQFGVADIDGTPRLVTDTILHSQTTAPAPPPLPAEDDRGDDDKDEGDDEKADEDRKGEEDKKGEKEKKGHGDGG</sequence>
<feature type="region of interest" description="Disordered" evidence="8">
    <location>
        <begin position="535"/>
        <end position="587"/>
    </location>
</feature>
<dbReference type="Gene3D" id="1.10.510.10">
    <property type="entry name" value="Transferase(Phosphotransferase) domain 1"/>
    <property type="match status" value="1"/>
</dbReference>
<name>A0ABY2RXM1_9PSEU</name>
<keyword evidence="6 7" id="KW-0067">ATP-binding</keyword>
<dbReference type="InterPro" id="IPR000719">
    <property type="entry name" value="Prot_kinase_dom"/>
</dbReference>
<gene>
    <name evidence="11" type="ORF">FCN18_28680</name>
</gene>
<evidence type="ECO:0000256" key="7">
    <source>
        <dbReference type="PROSITE-ProRule" id="PRU10141"/>
    </source>
</evidence>
<keyword evidence="12" id="KW-1185">Reference proteome</keyword>
<dbReference type="SUPFAM" id="SSF56112">
    <property type="entry name" value="Protein kinase-like (PK-like)"/>
    <property type="match status" value="1"/>
</dbReference>
<keyword evidence="9" id="KW-1133">Transmembrane helix</keyword>
<keyword evidence="9" id="KW-0472">Membrane</keyword>
<evidence type="ECO:0000256" key="6">
    <source>
        <dbReference type="ARBA" id="ARBA00022840"/>
    </source>
</evidence>
<feature type="compositionally biased region" description="Basic and acidic residues" evidence="8">
    <location>
        <begin position="565"/>
        <end position="587"/>
    </location>
</feature>
<dbReference type="PROSITE" id="PS50011">
    <property type="entry name" value="PROTEIN_KINASE_DOM"/>
    <property type="match status" value="1"/>
</dbReference>
<evidence type="ECO:0000256" key="5">
    <source>
        <dbReference type="ARBA" id="ARBA00022777"/>
    </source>
</evidence>
<dbReference type="InterPro" id="IPR008271">
    <property type="entry name" value="Ser/Thr_kinase_AS"/>
</dbReference>
<dbReference type="CDD" id="cd14014">
    <property type="entry name" value="STKc_PknB_like"/>
    <property type="match status" value="1"/>
</dbReference>
<organism evidence="11 12">
    <name type="scientific">Prauserella endophytica</name>
    <dbReference type="NCBI Taxonomy" id="1592324"/>
    <lineage>
        <taxon>Bacteria</taxon>
        <taxon>Bacillati</taxon>
        <taxon>Actinomycetota</taxon>
        <taxon>Actinomycetes</taxon>
        <taxon>Pseudonocardiales</taxon>
        <taxon>Pseudonocardiaceae</taxon>
        <taxon>Prauserella</taxon>
        <taxon>Prauserella coralliicola group</taxon>
    </lineage>
</organism>
<keyword evidence="3" id="KW-0808">Transferase</keyword>
<dbReference type="PROSITE" id="PS00107">
    <property type="entry name" value="PROTEIN_KINASE_ATP"/>
    <property type="match status" value="1"/>
</dbReference>
<dbReference type="InterPro" id="IPR011009">
    <property type="entry name" value="Kinase-like_dom_sf"/>
</dbReference>
<feature type="transmembrane region" description="Helical" evidence="9">
    <location>
        <begin position="390"/>
        <end position="411"/>
    </location>
</feature>
<dbReference type="GO" id="GO:0004674">
    <property type="term" value="F:protein serine/threonine kinase activity"/>
    <property type="evidence" value="ECO:0007669"/>
    <property type="project" value="UniProtKB-KW"/>
</dbReference>
<evidence type="ECO:0000313" key="12">
    <source>
        <dbReference type="Proteomes" id="UP000309992"/>
    </source>
</evidence>
<dbReference type="EMBL" id="SWMS01000020">
    <property type="protein sequence ID" value="TKG64518.1"/>
    <property type="molecule type" value="Genomic_DNA"/>
</dbReference>
<dbReference type="Gene3D" id="3.30.200.20">
    <property type="entry name" value="Phosphorylase Kinase, domain 1"/>
    <property type="match status" value="1"/>
</dbReference>
<feature type="domain" description="Protein kinase" evidence="10">
    <location>
        <begin position="57"/>
        <end position="323"/>
    </location>
</feature>
<evidence type="ECO:0000256" key="4">
    <source>
        <dbReference type="ARBA" id="ARBA00022741"/>
    </source>
</evidence>
<evidence type="ECO:0000313" key="11">
    <source>
        <dbReference type="EMBL" id="TKG64518.1"/>
    </source>
</evidence>
<evidence type="ECO:0000256" key="9">
    <source>
        <dbReference type="SAM" id="Phobius"/>
    </source>
</evidence>
<evidence type="ECO:0000256" key="3">
    <source>
        <dbReference type="ARBA" id="ARBA00022679"/>
    </source>
</evidence>
<dbReference type="SMART" id="SM00220">
    <property type="entry name" value="S_TKc"/>
    <property type="match status" value="1"/>
</dbReference>
<keyword evidence="5 11" id="KW-0418">Kinase</keyword>
<feature type="region of interest" description="Disordered" evidence="8">
    <location>
        <begin position="336"/>
        <end position="386"/>
    </location>
</feature>
<dbReference type="Pfam" id="PF00069">
    <property type="entry name" value="Pkinase"/>
    <property type="match status" value="1"/>
</dbReference>
<evidence type="ECO:0000256" key="1">
    <source>
        <dbReference type="ARBA" id="ARBA00012513"/>
    </source>
</evidence>
<dbReference type="PANTHER" id="PTHR43289">
    <property type="entry name" value="MITOGEN-ACTIVATED PROTEIN KINASE KINASE KINASE 20-RELATED"/>
    <property type="match status" value="1"/>
</dbReference>
<protein>
    <recommendedName>
        <fullName evidence="1">non-specific serine/threonine protein kinase</fullName>
        <ecNumber evidence="1">2.7.11.1</ecNumber>
    </recommendedName>
</protein>
<feature type="compositionally biased region" description="Acidic residues" evidence="8">
    <location>
        <begin position="550"/>
        <end position="564"/>
    </location>
</feature>
<reference evidence="11 12" key="1">
    <citation type="journal article" date="2015" name="Antonie Van Leeuwenhoek">
        <title>Prauserella endophytica sp. nov., an endophytic actinobacterium isolated from Tamarix taklamakanensis.</title>
        <authorList>
            <person name="Liu J.M."/>
            <person name="Habden X."/>
            <person name="Guo L."/>
            <person name="Tuo L."/>
            <person name="Jiang Z.K."/>
            <person name="Liu S.W."/>
            <person name="Liu X.F."/>
            <person name="Chen L."/>
            <person name="Li R.F."/>
            <person name="Zhang Y.Q."/>
            <person name="Sun C.H."/>
        </authorList>
    </citation>
    <scope>NUCLEOTIDE SEQUENCE [LARGE SCALE GENOMIC DNA]</scope>
    <source>
        <strain evidence="11 12">CGMCC 4.7182</strain>
    </source>
</reference>
<accession>A0ABY2RXM1</accession>
<evidence type="ECO:0000256" key="8">
    <source>
        <dbReference type="SAM" id="MobiDB-lite"/>
    </source>
</evidence>